<dbReference type="RefSeq" id="WP_054491786.1">
    <property type="nucleotide sequence ID" value="NZ_BBZA01000015.1"/>
</dbReference>
<organism evidence="13 14">
    <name type="scientific">Ardenticatena maritima</name>
    <dbReference type="NCBI Taxonomy" id="872965"/>
    <lineage>
        <taxon>Bacteria</taxon>
        <taxon>Bacillati</taxon>
        <taxon>Chloroflexota</taxon>
        <taxon>Ardenticatenia</taxon>
        <taxon>Ardenticatenales</taxon>
        <taxon>Ardenticatenaceae</taxon>
        <taxon>Ardenticatena</taxon>
    </lineage>
</organism>
<accession>A0A0N8GS05</accession>
<proteinExistence type="inferred from homology"/>
<evidence type="ECO:0000256" key="11">
    <source>
        <dbReference type="HAMAP-Rule" id="MF_00188"/>
    </source>
</evidence>
<sequence>MKQSWYRPDPQLQIRMFLTMFLLAVVYLLFVAVMLMSGARATTTFLFALVMLGVQYFFSDKLVLMSAGARVVERDEAPELYEMVARLAQQADLPMPKVAIVPSRVPNAFATGRDQRHAVVAVTRGLLDLLTPSELEAVLAHELTHIRNRDVAVMTMASFFATVAQLVARWLMWAGFGGSRRRRNGGSIAFVWLVSLLVWLVSFFLLRALSRYREYAADRGAALLTGSPSALASALLKISGAMNRVPQRDLREVEGLSAFFIVPAGVQNLFIELISTHPPLEKRLAYLERLQQEMAQ</sequence>
<keyword evidence="2 11" id="KW-1003">Cell membrane</keyword>
<dbReference type="InterPro" id="IPR050083">
    <property type="entry name" value="HtpX_protease"/>
</dbReference>
<feature type="active site" evidence="11">
    <location>
        <position position="142"/>
    </location>
</feature>
<evidence type="ECO:0000256" key="1">
    <source>
        <dbReference type="ARBA" id="ARBA00009779"/>
    </source>
</evidence>
<evidence type="ECO:0000256" key="7">
    <source>
        <dbReference type="ARBA" id="ARBA00022833"/>
    </source>
</evidence>
<comment type="cofactor">
    <cofactor evidence="11">
        <name>Zn(2+)</name>
        <dbReference type="ChEBI" id="CHEBI:29105"/>
    </cofactor>
    <text evidence="11">Binds 1 zinc ion per subunit.</text>
</comment>
<feature type="binding site" evidence="11">
    <location>
        <position position="145"/>
    </location>
    <ligand>
        <name>Zn(2+)</name>
        <dbReference type="ChEBI" id="CHEBI:29105"/>
        <note>catalytic</note>
    </ligand>
</feature>
<feature type="domain" description="Peptidase M48" evidence="12">
    <location>
        <begin position="76"/>
        <end position="289"/>
    </location>
</feature>
<feature type="transmembrane region" description="Helical" evidence="11">
    <location>
        <begin position="151"/>
        <end position="176"/>
    </location>
</feature>
<feature type="binding site" evidence="11">
    <location>
        <position position="141"/>
    </location>
    <ligand>
        <name>Zn(2+)</name>
        <dbReference type="ChEBI" id="CHEBI:29105"/>
        <note>catalytic</note>
    </ligand>
</feature>
<dbReference type="InterPro" id="IPR001915">
    <property type="entry name" value="Peptidase_M48"/>
</dbReference>
<dbReference type="AlphaFoldDB" id="A0A0N8GS05"/>
<dbReference type="Pfam" id="PF01435">
    <property type="entry name" value="Peptidase_M48"/>
    <property type="match status" value="1"/>
</dbReference>
<evidence type="ECO:0000256" key="5">
    <source>
        <dbReference type="ARBA" id="ARBA00022723"/>
    </source>
</evidence>
<feature type="transmembrane region" description="Helical" evidence="11">
    <location>
        <begin position="12"/>
        <end position="35"/>
    </location>
</feature>
<reference evidence="13 14" key="1">
    <citation type="submission" date="2015-07" db="EMBL/GenBank/DDBJ databases">
        <title>Whole genome sequence of Ardenticatena maritima DSM 23922.</title>
        <authorList>
            <person name="Hemp J."/>
            <person name="Ward L.M."/>
            <person name="Pace L.A."/>
            <person name="Fischer W.W."/>
        </authorList>
    </citation>
    <scope>NUCLEOTIDE SEQUENCE [LARGE SCALE GENOMIC DNA]</scope>
    <source>
        <strain evidence="13 14">110S</strain>
    </source>
</reference>
<dbReference type="EC" id="3.4.24.-" evidence="11"/>
<keyword evidence="7 11" id="KW-0862">Zinc</keyword>
<comment type="subcellular location">
    <subcellularLocation>
        <location evidence="11">Cell membrane</location>
        <topology evidence="11">Multi-pass membrane protein</topology>
    </subcellularLocation>
</comment>
<dbReference type="GO" id="GO:0008270">
    <property type="term" value="F:zinc ion binding"/>
    <property type="evidence" value="ECO:0007669"/>
    <property type="project" value="UniProtKB-UniRule"/>
</dbReference>
<dbReference type="EMBL" id="LGKN01000005">
    <property type="protein sequence ID" value="KPL87954.1"/>
    <property type="molecule type" value="Genomic_DNA"/>
</dbReference>
<protein>
    <recommendedName>
        <fullName evidence="11">Protease HtpX homolog</fullName>
        <ecNumber evidence="11">3.4.24.-</ecNumber>
    </recommendedName>
</protein>
<evidence type="ECO:0000256" key="3">
    <source>
        <dbReference type="ARBA" id="ARBA00022670"/>
    </source>
</evidence>
<evidence type="ECO:0000256" key="6">
    <source>
        <dbReference type="ARBA" id="ARBA00022801"/>
    </source>
</evidence>
<feature type="transmembrane region" description="Helical" evidence="11">
    <location>
        <begin position="41"/>
        <end position="58"/>
    </location>
</feature>
<evidence type="ECO:0000256" key="10">
    <source>
        <dbReference type="ARBA" id="ARBA00023136"/>
    </source>
</evidence>
<dbReference type="OrthoDB" id="15218at2"/>
<keyword evidence="4 11" id="KW-0812">Transmembrane</keyword>
<feature type="binding site" evidence="11">
    <location>
        <position position="214"/>
    </location>
    <ligand>
        <name>Zn(2+)</name>
        <dbReference type="ChEBI" id="CHEBI:29105"/>
        <note>catalytic</note>
    </ligand>
</feature>
<dbReference type="InterPro" id="IPR022919">
    <property type="entry name" value="Pept_M48_protease_HtpX"/>
</dbReference>
<keyword evidence="10 11" id="KW-0472">Membrane</keyword>
<dbReference type="PANTHER" id="PTHR43221:SF2">
    <property type="entry name" value="PROTEASE HTPX HOMOLOG"/>
    <property type="match status" value="1"/>
</dbReference>
<dbReference type="GO" id="GO:0006508">
    <property type="term" value="P:proteolysis"/>
    <property type="evidence" value="ECO:0007669"/>
    <property type="project" value="UniProtKB-KW"/>
</dbReference>
<dbReference type="GO" id="GO:0004222">
    <property type="term" value="F:metalloendopeptidase activity"/>
    <property type="evidence" value="ECO:0007669"/>
    <property type="project" value="UniProtKB-UniRule"/>
</dbReference>
<feature type="transmembrane region" description="Helical" evidence="11">
    <location>
        <begin position="188"/>
        <end position="209"/>
    </location>
</feature>
<comment type="caution">
    <text evidence="13">The sequence shown here is derived from an EMBL/GenBank/DDBJ whole genome shotgun (WGS) entry which is preliminary data.</text>
</comment>
<keyword evidence="8 11" id="KW-1133">Transmembrane helix</keyword>
<dbReference type="PANTHER" id="PTHR43221">
    <property type="entry name" value="PROTEASE HTPX"/>
    <property type="match status" value="1"/>
</dbReference>
<keyword evidence="3 11" id="KW-0645">Protease</keyword>
<dbReference type="Proteomes" id="UP000050502">
    <property type="component" value="Unassembled WGS sequence"/>
</dbReference>
<evidence type="ECO:0000256" key="9">
    <source>
        <dbReference type="ARBA" id="ARBA00023049"/>
    </source>
</evidence>
<evidence type="ECO:0000259" key="12">
    <source>
        <dbReference type="Pfam" id="PF01435"/>
    </source>
</evidence>
<name>A0A0N8GS05_9CHLR</name>
<evidence type="ECO:0000256" key="8">
    <source>
        <dbReference type="ARBA" id="ARBA00022989"/>
    </source>
</evidence>
<evidence type="ECO:0000313" key="14">
    <source>
        <dbReference type="Proteomes" id="UP000050502"/>
    </source>
</evidence>
<gene>
    <name evidence="11" type="primary">htpX</name>
    <name evidence="13" type="ORF">SE16_10550</name>
</gene>
<keyword evidence="9 11" id="KW-0482">Metalloprotease</keyword>
<keyword evidence="6 11" id="KW-0378">Hydrolase</keyword>
<keyword evidence="13" id="KW-0346">Stress response</keyword>
<evidence type="ECO:0000256" key="4">
    <source>
        <dbReference type="ARBA" id="ARBA00022692"/>
    </source>
</evidence>
<dbReference type="GO" id="GO:0005886">
    <property type="term" value="C:plasma membrane"/>
    <property type="evidence" value="ECO:0007669"/>
    <property type="project" value="UniProtKB-SubCell"/>
</dbReference>
<evidence type="ECO:0000313" key="13">
    <source>
        <dbReference type="EMBL" id="KPL87954.1"/>
    </source>
</evidence>
<keyword evidence="5 11" id="KW-0479">Metal-binding</keyword>
<evidence type="ECO:0000256" key="2">
    <source>
        <dbReference type="ARBA" id="ARBA00022475"/>
    </source>
</evidence>
<comment type="similarity">
    <text evidence="1 11">Belongs to the peptidase M48B family.</text>
</comment>
<dbReference type="Gene3D" id="3.30.2010.10">
    <property type="entry name" value="Metalloproteases ('zincins'), catalytic domain"/>
    <property type="match status" value="1"/>
</dbReference>
<dbReference type="HAMAP" id="MF_00188">
    <property type="entry name" value="Pept_M48_protease_HtpX"/>
    <property type="match status" value="1"/>
</dbReference>
<dbReference type="CDD" id="cd07327">
    <property type="entry name" value="M48B_HtpX_like"/>
    <property type="match status" value="1"/>
</dbReference>
<dbReference type="NCBIfam" id="NF002669">
    <property type="entry name" value="PRK02391.1"/>
    <property type="match status" value="1"/>
</dbReference>